<evidence type="ECO:0000256" key="8">
    <source>
        <dbReference type="ARBA" id="ARBA00023136"/>
    </source>
</evidence>
<accession>A0A409WG77</accession>
<dbReference type="InParanoid" id="A0A409WG77"/>
<evidence type="ECO:0000256" key="15">
    <source>
        <dbReference type="ARBA" id="ARBA00041260"/>
    </source>
</evidence>
<evidence type="ECO:0000256" key="1">
    <source>
        <dbReference type="ARBA" id="ARBA00004401"/>
    </source>
</evidence>
<evidence type="ECO:0000256" key="5">
    <source>
        <dbReference type="ARBA" id="ARBA00022801"/>
    </source>
</evidence>
<comment type="subcellular location">
    <subcellularLocation>
        <location evidence="1">Cell membrane</location>
        <topology evidence="1">Single-pass type II membrane protein</topology>
    </subcellularLocation>
</comment>
<feature type="region of interest" description="Disordered" evidence="16">
    <location>
        <begin position="1"/>
        <end position="62"/>
    </location>
</feature>
<evidence type="ECO:0000256" key="3">
    <source>
        <dbReference type="ARBA" id="ARBA00022475"/>
    </source>
</evidence>
<protein>
    <recommendedName>
        <fullName evidence="14">glucan 1,3-beta-glucosidase</fullName>
        <ecNumber evidence="14">3.2.1.58</ecNumber>
    </recommendedName>
    <alternativeName>
        <fullName evidence="15">Exo-1,3-beta-glucanase D</fullName>
    </alternativeName>
</protein>
<evidence type="ECO:0000259" key="18">
    <source>
        <dbReference type="Pfam" id="PF00150"/>
    </source>
</evidence>
<dbReference type="PANTHER" id="PTHR31297">
    <property type="entry name" value="GLUCAN ENDO-1,6-BETA-GLUCOSIDASE B"/>
    <property type="match status" value="1"/>
</dbReference>
<evidence type="ECO:0000256" key="9">
    <source>
        <dbReference type="ARBA" id="ARBA00023180"/>
    </source>
</evidence>
<reference evidence="19 20" key="1">
    <citation type="journal article" date="2018" name="Evol. Lett.">
        <title>Horizontal gene cluster transfer increased hallucinogenic mushroom diversity.</title>
        <authorList>
            <person name="Reynolds H.T."/>
            <person name="Vijayakumar V."/>
            <person name="Gluck-Thaler E."/>
            <person name="Korotkin H.B."/>
            <person name="Matheny P.B."/>
            <person name="Slot J.C."/>
        </authorList>
    </citation>
    <scope>NUCLEOTIDE SEQUENCE [LARGE SCALE GENOMIC DNA]</scope>
    <source>
        <strain evidence="19 20">2631</strain>
    </source>
</reference>
<feature type="compositionally biased region" description="Polar residues" evidence="16">
    <location>
        <begin position="29"/>
        <end position="45"/>
    </location>
</feature>
<proteinExistence type="inferred from homology"/>
<dbReference type="STRING" id="93625.A0A409WG77"/>
<dbReference type="FunCoup" id="A0A409WG77">
    <property type="interactions" value="20"/>
</dbReference>
<dbReference type="SUPFAM" id="SSF51445">
    <property type="entry name" value="(Trans)glycosidases"/>
    <property type="match status" value="1"/>
</dbReference>
<dbReference type="GO" id="GO:0005886">
    <property type="term" value="C:plasma membrane"/>
    <property type="evidence" value="ECO:0007669"/>
    <property type="project" value="UniProtKB-SubCell"/>
</dbReference>
<gene>
    <name evidence="19" type="ORF">CVT25_011316</name>
</gene>
<keyword evidence="4 17" id="KW-0812">Transmembrane</keyword>
<evidence type="ECO:0000256" key="11">
    <source>
        <dbReference type="ARBA" id="ARBA00023316"/>
    </source>
</evidence>
<dbReference type="OrthoDB" id="62120at2759"/>
<evidence type="ECO:0000313" key="19">
    <source>
        <dbReference type="EMBL" id="PPQ77519.1"/>
    </source>
</evidence>
<keyword evidence="20" id="KW-1185">Reference proteome</keyword>
<dbReference type="InterPro" id="IPR017853">
    <property type="entry name" value="GH"/>
</dbReference>
<dbReference type="EC" id="3.2.1.58" evidence="14"/>
<feature type="domain" description="Glycoside hydrolase family 5" evidence="18">
    <location>
        <begin position="344"/>
        <end position="515"/>
    </location>
</feature>
<dbReference type="Proteomes" id="UP000283269">
    <property type="component" value="Unassembled WGS sequence"/>
</dbReference>
<evidence type="ECO:0000256" key="17">
    <source>
        <dbReference type="SAM" id="Phobius"/>
    </source>
</evidence>
<comment type="catalytic activity">
    <reaction evidence="12">
        <text>Successive hydrolysis of beta-D-glucose units from the non-reducing ends of (1-&gt;3)-beta-D-glucans, releasing alpha-glucose.</text>
        <dbReference type="EC" id="3.2.1.58"/>
    </reaction>
</comment>
<dbReference type="InterPro" id="IPR050386">
    <property type="entry name" value="Glycosyl_hydrolase_5"/>
</dbReference>
<dbReference type="GO" id="GO:0009251">
    <property type="term" value="P:glucan catabolic process"/>
    <property type="evidence" value="ECO:0007669"/>
    <property type="project" value="TreeGrafter"/>
</dbReference>
<feature type="region of interest" description="Disordered" evidence="16">
    <location>
        <begin position="803"/>
        <end position="827"/>
    </location>
</feature>
<feature type="region of interest" description="Disordered" evidence="16">
    <location>
        <begin position="193"/>
        <end position="230"/>
    </location>
</feature>
<keyword evidence="3" id="KW-1003">Cell membrane</keyword>
<comment type="function">
    <text evidence="13">Glucosidase involved in the degradation of cellulosic biomass. Active on lichenan.</text>
</comment>
<keyword evidence="7 17" id="KW-1133">Transmembrane helix</keyword>
<keyword evidence="6" id="KW-0735">Signal-anchor</keyword>
<evidence type="ECO:0000256" key="13">
    <source>
        <dbReference type="ARBA" id="ARBA00037126"/>
    </source>
</evidence>
<dbReference type="InterPro" id="IPR001547">
    <property type="entry name" value="Glyco_hydro_5"/>
</dbReference>
<keyword evidence="5" id="KW-0378">Hydrolase</keyword>
<organism evidence="19 20">
    <name type="scientific">Psilocybe cyanescens</name>
    <dbReference type="NCBI Taxonomy" id="93625"/>
    <lineage>
        <taxon>Eukaryota</taxon>
        <taxon>Fungi</taxon>
        <taxon>Dikarya</taxon>
        <taxon>Basidiomycota</taxon>
        <taxon>Agaricomycotina</taxon>
        <taxon>Agaricomycetes</taxon>
        <taxon>Agaricomycetidae</taxon>
        <taxon>Agaricales</taxon>
        <taxon>Agaricineae</taxon>
        <taxon>Strophariaceae</taxon>
        <taxon>Psilocybe</taxon>
    </lineage>
</organism>
<comment type="caution">
    <text evidence="19">The sequence shown here is derived from an EMBL/GenBank/DDBJ whole genome shotgun (WGS) entry which is preliminary data.</text>
</comment>
<dbReference type="Pfam" id="PF00150">
    <property type="entry name" value="Cellulase"/>
    <property type="match status" value="1"/>
</dbReference>
<feature type="compositionally biased region" description="Low complexity" evidence="16">
    <location>
        <begin position="193"/>
        <end position="221"/>
    </location>
</feature>
<feature type="transmembrane region" description="Helical" evidence="17">
    <location>
        <begin position="164"/>
        <end position="186"/>
    </location>
</feature>
<evidence type="ECO:0000256" key="2">
    <source>
        <dbReference type="ARBA" id="ARBA00005641"/>
    </source>
</evidence>
<evidence type="ECO:0000256" key="16">
    <source>
        <dbReference type="SAM" id="MobiDB-lite"/>
    </source>
</evidence>
<evidence type="ECO:0000256" key="6">
    <source>
        <dbReference type="ARBA" id="ARBA00022968"/>
    </source>
</evidence>
<keyword evidence="8 17" id="KW-0472">Membrane</keyword>
<name>A0A409WG77_PSICY</name>
<dbReference type="GO" id="GO:0009986">
    <property type="term" value="C:cell surface"/>
    <property type="evidence" value="ECO:0007669"/>
    <property type="project" value="TreeGrafter"/>
</dbReference>
<dbReference type="FunFam" id="3.20.20.80:FF:000033">
    <property type="entry name" value="Glucan 1,3-beta-glucosidase A"/>
    <property type="match status" value="1"/>
</dbReference>
<evidence type="ECO:0000256" key="12">
    <source>
        <dbReference type="ARBA" id="ARBA00036824"/>
    </source>
</evidence>
<dbReference type="AlphaFoldDB" id="A0A409WG77"/>
<dbReference type="Gene3D" id="3.20.20.80">
    <property type="entry name" value="Glycosidases"/>
    <property type="match status" value="1"/>
</dbReference>
<evidence type="ECO:0000256" key="4">
    <source>
        <dbReference type="ARBA" id="ARBA00022692"/>
    </source>
</evidence>
<dbReference type="GO" id="GO:0071555">
    <property type="term" value="P:cell wall organization"/>
    <property type="evidence" value="ECO:0007669"/>
    <property type="project" value="UniProtKB-KW"/>
</dbReference>
<dbReference type="EMBL" id="NHYD01003438">
    <property type="protein sequence ID" value="PPQ77519.1"/>
    <property type="molecule type" value="Genomic_DNA"/>
</dbReference>
<dbReference type="PANTHER" id="PTHR31297:SF34">
    <property type="entry name" value="GLUCAN 1,3-BETA-GLUCOSIDASE 2"/>
    <property type="match status" value="1"/>
</dbReference>
<comment type="similarity">
    <text evidence="2">Belongs to the glycosyl hydrolase 5 (cellulase A) family.</text>
</comment>
<keyword evidence="11" id="KW-0961">Cell wall biogenesis/degradation</keyword>
<keyword evidence="10" id="KW-0326">Glycosidase</keyword>
<dbReference type="GO" id="GO:0004338">
    <property type="term" value="F:glucan exo-1,3-beta-glucosidase activity"/>
    <property type="evidence" value="ECO:0007669"/>
    <property type="project" value="UniProtKB-EC"/>
</dbReference>
<evidence type="ECO:0000256" key="10">
    <source>
        <dbReference type="ARBA" id="ARBA00023295"/>
    </source>
</evidence>
<sequence length="827" mass="89319">MSHNNNNDPTRGVAYDPLPLTQDDHLPSTLYNVPSSPEPSSNFHTPQMAPGELGPDSSLGSAQPRFLGAALYDGPGSPVIRDSFASSQHTFPGSEYNASVYALNDPSGPARYDGSYRDDPRDSYYAGEHGGVAMSQGHSAGRMLEEKRAAYEPPQTKSRRKMMIIGAIAALILIILAVVIPLYFVVFKKSNNNEASNSSSGTKSTAAATTKPSSTSSPTKPAVREVTGGDGSIITMEDGTTFTYTNPFGGYWYWDENDPLNNGARAQSWSPALNETFNYGIDKIRGVNFGGWLNTEPFYFWFYATQTLTFFHGSSPALYQKYSSNPQPPVDEWTLSVAMRADTAGGGISQLETHYKTFITEKDFADVAGAGLNFIRIPIGWWAIEVRDDEPFLPKVSWTYFLKAIKWARKYGLRINLDLHAVPGSQNGWNHSGRYGTIGFLSGPMGYVNAQRTLDYIRILAEFISQPQYKDVVTIFGILNEPQESFLGQDVLSSFYLEAYNIVRTAGGTGAGNGPYISFHDGFMPRSGWANFLPNADRISLDSHPYLCFGSQSNAPISTYALTPCQTWGSAVNTSMAAFGLTNAGEFSNAVTDCGLFLNGVGLGTRYEGTYEGVWPRMGSCTDWTDWQNYDVATKKAIRQFALASMDALQDYFFWTWKIGNSSVSGVVETPAWSYQLGLQQGWMPTDPRDATGTCGGTSPWSPPLLSWQTGGAGAGNIPASVSSSLAWPPASFSTGGPVASLPSYTPTGPIPTLPGPTFSMASPTANVDVGNGWANAADTQGMYAPITSCSYLDPWVNPSTAPPPVCAAGARRESAPQPLNTPPLSS</sequence>
<dbReference type="GO" id="GO:0005576">
    <property type="term" value="C:extracellular region"/>
    <property type="evidence" value="ECO:0007669"/>
    <property type="project" value="TreeGrafter"/>
</dbReference>
<evidence type="ECO:0000256" key="7">
    <source>
        <dbReference type="ARBA" id="ARBA00022989"/>
    </source>
</evidence>
<evidence type="ECO:0000313" key="20">
    <source>
        <dbReference type="Proteomes" id="UP000283269"/>
    </source>
</evidence>
<evidence type="ECO:0000256" key="14">
    <source>
        <dbReference type="ARBA" id="ARBA00038929"/>
    </source>
</evidence>
<keyword evidence="9" id="KW-0325">Glycoprotein</keyword>